<reference evidence="2" key="2">
    <citation type="submission" date="2016-06" db="EMBL/GenBank/DDBJ databases">
        <title>The genome of a short-lived fish provides insights into sex chromosome evolution and the genetic control of aging.</title>
        <authorList>
            <person name="Reichwald K."/>
            <person name="Felder M."/>
            <person name="Petzold A."/>
            <person name="Koch P."/>
            <person name="Groth M."/>
            <person name="Platzer M."/>
        </authorList>
    </citation>
    <scope>NUCLEOTIDE SEQUENCE</scope>
    <source>
        <tissue evidence="2">Brain</tissue>
    </source>
</reference>
<evidence type="ECO:0000313" key="2">
    <source>
        <dbReference type="EMBL" id="SBP63909.1"/>
    </source>
</evidence>
<dbReference type="EMBL" id="HADY01025424">
    <property type="protein sequence ID" value="SBP63909.1"/>
    <property type="molecule type" value="Transcribed_RNA"/>
</dbReference>
<protein>
    <submittedName>
        <fullName evidence="2">Uncharacterized protein</fullName>
    </submittedName>
</protein>
<proteinExistence type="predicted"/>
<feature type="region of interest" description="Disordered" evidence="1">
    <location>
        <begin position="1"/>
        <end position="20"/>
    </location>
</feature>
<organism evidence="2">
    <name type="scientific">Nothobranchius furzeri</name>
    <name type="common">Turquoise killifish</name>
    <dbReference type="NCBI Taxonomy" id="105023"/>
    <lineage>
        <taxon>Eukaryota</taxon>
        <taxon>Metazoa</taxon>
        <taxon>Chordata</taxon>
        <taxon>Craniata</taxon>
        <taxon>Vertebrata</taxon>
        <taxon>Euteleostomi</taxon>
        <taxon>Actinopterygii</taxon>
        <taxon>Neopterygii</taxon>
        <taxon>Teleostei</taxon>
        <taxon>Neoteleostei</taxon>
        <taxon>Acanthomorphata</taxon>
        <taxon>Ovalentaria</taxon>
        <taxon>Atherinomorphae</taxon>
        <taxon>Cyprinodontiformes</taxon>
        <taxon>Nothobranchiidae</taxon>
        <taxon>Nothobranchius</taxon>
    </lineage>
</organism>
<dbReference type="AlphaFoldDB" id="A0A1A8B9I0"/>
<sequence>TCTRIYTPRPPSTNPNSDTRHYFEDFAVGQRGDFLQHHPDVYAVFMSIVPFQTYNSWVKKCNWAGTNGKKALPENVKERVHSLVSQCFPNLSVDQ</sequence>
<accession>A0A1A8B9I0</accession>
<gene>
    <name evidence="2" type="primary">Nfu_g_1_003109</name>
</gene>
<reference evidence="2" key="1">
    <citation type="submission" date="2016-05" db="EMBL/GenBank/DDBJ databases">
        <authorList>
            <person name="Lavstsen T."/>
            <person name="Jespersen J.S."/>
        </authorList>
    </citation>
    <scope>NUCLEOTIDE SEQUENCE</scope>
    <source>
        <tissue evidence="2">Brain</tissue>
    </source>
</reference>
<name>A0A1A8B9I0_NOTFU</name>
<evidence type="ECO:0000256" key="1">
    <source>
        <dbReference type="SAM" id="MobiDB-lite"/>
    </source>
</evidence>
<feature type="non-terminal residue" evidence="2">
    <location>
        <position position="1"/>
    </location>
</feature>